<keyword evidence="8" id="KW-1185">Reference proteome</keyword>
<accession>A0A378RNB5</accession>
<dbReference type="GO" id="GO:0009055">
    <property type="term" value="F:electron transfer activity"/>
    <property type="evidence" value="ECO:0007669"/>
    <property type="project" value="InterPro"/>
</dbReference>
<dbReference type="PROSITE" id="PS51007">
    <property type="entry name" value="CYTC"/>
    <property type="match status" value="1"/>
</dbReference>
<reference evidence="7 8" key="1">
    <citation type="submission" date="2018-06" db="EMBL/GenBank/DDBJ databases">
        <authorList>
            <consortium name="Pathogen Informatics"/>
            <person name="Doyle S."/>
        </authorList>
    </citation>
    <scope>NUCLEOTIDE SEQUENCE [LARGE SCALE GENOMIC DNA]</scope>
    <source>
        <strain evidence="7 8">NCTC11179</strain>
    </source>
</reference>
<protein>
    <submittedName>
        <fullName evidence="7">Predicted thiol oxidoreductase</fullName>
    </submittedName>
</protein>
<sequence>MKYISLLTVLLFSSFFISCSSDDATPYEELPSLLDRQLAGGATTVFINTSNAYGTPAPNLSGADLALHLTGDLTFESVYVTPPNKVNGGLGPIFNNSSCISCHPKDGRAPFPTNLNARSGFFMRVSIPGIADNGGPVPVPGFGLQIQNQAVFGVEPEAQFQVTYSTIVEELADGTKVTLRKPHYSLVESYIPIPANILLSPRIGSPVFGLGLLEAIPEADILAQIDANDANQDGIYGKANYVYDVISKQTKLGRFGWKANTASLLEQCAAAFNNDMGITNYVFPYETGYGQTNGNDGLKAGLEVSNALVDAVTFYTQTLAVPASRFHDNQNVRNGARIFEEIDCAKCHVPKQKTGPSPIKALAHQTIYPYTDMLLHDMGEDLADGRPDFMATGREWKTRPLWGIGFQYLVNGHTQFLHDGRAANLTEAILWHGGEAQRAKDKFKQLSKKEREDLLSFLNSL</sequence>
<dbReference type="Pfam" id="PF06537">
    <property type="entry name" value="DHOR"/>
    <property type="match status" value="1"/>
</dbReference>
<dbReference type="SUPFAM" id="SSF46626">
    <property type="entry name" value="Cytochrome c"/>
    <property type="match status" value="1"/>
</dbReference>
<evidence type="ECO:0000256" key="3">
    <source>
        <dbReference type="ARBA" id="ARBA00023004"/>
    </source>
</evidence>
<organism evidence="7 8">
    <name type="scientific">Myroides odoratus</name>
    <name type="common">Flavobacterium odoratum</name>
    <dbReference type="NCBI Taxonomy" id="256"/>
    <lineage>
        <taxon>Bacteria</taxon>
        <taxon>Pseudomonadati</taxon>
        <taxon>Bacteroidota</taxon>
        <taxon>Flavobacteriia</taxon>
        <taxon>Flavobacteriales</taxon>
        <taxon>Flavobacteriaceae</taxon>
        <taxon>Myroides</taxon>
    </lineage>
</organism>
<evidence type="ECO:0000313" key="7">
    <source>
        <dbReference type="EMBL" id="STZ27637.1"/>
    </source>
</evidence>
<dbReference type="InterPro" id="IPR010538">
    <property type="entry name" value="DHOR"/>
</dbReference>
<dbReference type="GO" id="GO:0020037">
    <property type="term" value="F:heme binding"/>
    <property type="evidence" value="ECO:0007669"/>
    <property type="project" value="InterPro"/>
</dbReference>
<evidence type="ECO:0000256" key="1">
    <source>
        <dbReference type="ARBA" id="ARBA00022617"/>
    </source>
</evidence>
<dbReference type="PIRSF" id="PIRSF028099">
    <property type="entry name" value="DUF1111"/>
    <property type="match status" value="1"/>
</dbReference>
<keyword evidence="2 4" id="KW-0479">Metal-binding</keyword>
<keyword evidence="5" id="KW-0732">Signal</keyword>
<name>A0A378RNB5_MYROD</name>
<keyword evidence="1 4" id="KW-0349">Heme</keyword>
<dbReference type="GO" id="GO:0004130">
    <property type="term" value="F:cytochrome-c peroxidase activity"/>
    <property type="evidence" value="ECO:0007669"/>
    <property type="project" value="TreeGrafter"/>
</dbReference>
<gene>
    <name evidence="7" type="ORF">NCTC11179_01173</name>
</gene>
<evidence type="ECO:0000256" key="5">
    <source>
        <dbReference type="SAM" id="SignalP"/>
    </source>
</evidence>
<dbReference type="PANTHER" id="PTHR30600">
    <property type="entry name" value="CYTOCHROME C PEROXIDASE-RELATED"/>
    <property type="match status" value="1"/>
</dbReference>
<evidence type="ECO:0000259" key="6">
    <source>
        <dbReference type="PROSITE" id="PS51007"/>
    </source>
</evidence>
<dbReference type="Proteomes" id="UP000255024">
    <property type="component" value="Unassembled WGS sequence"/>
</dbReference>
<proteinExistence type="predicted"/>
<dbReference type="Gene3D" id="1.10.760.10">
    <property type="entry name" value="Cytochrome c-like domain"/>
    <property type="match status" value="1"/>
</dbReference>
<feature type="signal peptide" evidence="5">
    <location>
        <begin position="1"/>
        <end position="20"/>
    </location>
</feature>
<dbReference type="InterPro" id="IPR036909">
    <property type="entry name" value="Cyt_c-like_dom_sf"/>
</dbReference>
<dbReference type="InterPro" id="IPR051395">
    <property type="entry name" value="Cytochrome_c_Peroxidase/MauG"/>
</dbReference>
<keyword evidence="3 4" id="KW-0408">Iron</keyword>
<dbReference type="RefSeq" id="WP_115090539.1">
    <property type="nucleotide sequence ID" value="NZ_CP068107.1"/>
</dbReference>
<feature type="domain" description="Cytochrome c" evidence="6">
    <location>
        <begin position="330"/>
        <end position="461"/>
    </location>
</feature>
<feature type="chain" id="PRO_5016814151" evidence="5">
    <location>
        <begin position="21"/>
        <end position="461"/>
    </location>
</feature>
<dbReference type="InterPro" id="IPR009056">
    <property type="entry name" value="Cyt_c-like_dom"/>
</dbReference>
<dbReference type="EMBL" id="UGQL01000001">
    <property type="protein sequence ID" value="STZ27637.1"/>
    <property type="molecule type" value="Genomic_DNA"/>
</dbReference>
<dbReference type="AlphaFoldDB" id="A0A378RNB5"/>
<dbReference type="PANTHER" id="PTHR30600:SF4">
    <property type="entry name" value="CYTOCHROME C DOMAIN-CONTAINING PROTEIN"/>
    <property type="match status" value="1"/>
</dbReference>
<evidence type="ECO:0000256" key="2">
    <source>
        <dbReference type="ARBA" id="ARBA00022723"/>
    </source>
</evidence>
<evidence type="ECO:0000256" key="4">
    <source>
        <dbReference type="PROSITE-ProRule" id="PRU00433"/>
    </source>
</evidence>
<dbReference type="PROSITE" id="PS51257">
    <property type="entry name" value="PROKAR_LIPOPROTEIN"/>
    <property type="match status" value="1"/>
</dbReference>
<dbReference type="GO" id="GO:0046872">
    <property type="term" value="F:metal ion binding"/>
    <property type="evidence" value="ECO:0007669"/>
    <property type="project" value="UniProtKB-KW"/>
</dbReference>
<evidence type="ECO:0000313" key="8">
    <source>
        <dbReference type="Proteomes" id="UP000255024"/>
    </source>
</evidence>